<dbReference type="GeneTree" id="ENSGT00980000198704"/>
<accession>A0A3P9D3U6</accession>
<dbReference type="SMART" id="SM01289">
    <property type="entry name" value="PYRIN"/>
    <property type="match status" value="1"/>
</dbReference>
<proteinExistence type="predicted"/>
<reference evidence="2" key="1">
    <citation type="submission" date="2025-08" db="UniProtKB">
        <authorList>
            <consortium name="Ensembl"/>
        </authorList>
    </citation>
    <scope>IDENTIFICATION</scope>
</reference>
<evidence type="ECO:0000313" key="3">
    <source>
        <dbReference type="Proteomes" id="UP000265160"/>
    </source>
</evidence>
<dbReference type="Pfam" id="PF02758">
    <property type="entry name" value="PYRIN"/>
    <property type="match status" value="1"/>
</dbReference>
<name>A0A3P9D3U6_9CICH</name>
<evidence type="ECO:0000259" key="1">
    <source>
        <dbReference type="PROSITE" id="PS50824"/>
    </source>
</evidence>
<dbReference type="CDD" id="cd08321">
    <property type="entry name" value="Pyrin_ASC-like"/>
    <property type="match status" value="1"/>
</dbReference>
<protein>
    <recommendedName>
        <fullName evidence="1">Pyrin domain-containing protein</fullName>
    </recommendedName>
</protein>
<dbReference type="InterPro" id="IPR004020">
    <property type="entry name" value="DAPIN"/>
</dbReference>
<dbReference type="Ensembl" id="ENSMZET00005030231.1">
    <property type="protein sequence ID" value="ENSMZEP00005029310.1"/>
    <property type="gene ID" value="ENSMZEG00005021861.1"/>
</dbReference>
<evidence type="ECO:0000313" key="2">
    <source>
        <dbReference type="Ensembl" id="ENSMZEP00005029310.1"/>
    </source>
</evidence>
<dbReference type="SUPFAM" id="SSF47986">
    <property type="entry name" value="DEATH domain"/>
    <property type="match status" value="1"/>
</dbReference>
<dbReference type="AlphaFoldDB" id="A0A3P9D3U6"/>
<dbReference type="PROSITE" id="PS50824">
    <property type="entry name" value="DAPIN"/>
    <property type="match status" value="1"/>
</dbReference>
<dbReference type="Gene3D" id="1.10.533.10">
    <property type="entry name" value="Death Domain, Fas"/>
    <property type="match status" value="1"/>
</dbReference>
<dbReference type="InterPro" id="IPR011029">
    <property type="entry name" value="DEATH-like_dom_sf"/>
</dbReference>
<sequence>MTTPKEILLGTLENLGRDDFEKITWHLKNGSVEGLPAIPESELENAERTDIVDLMFDTYAINTFEVTKNLLGRLNRNDLLENLNKTIPEPKGKSGND</sequence>
<keyword evidence="3" id="KW-1185">Reference proteome</keyword>
<dbReference type="Proteomes" id="UP000265160">
    <property type="component" value="Unplaced"/>
</dbReference>
<organism evidence="2 3">
    <name type="scientific">Maylandia zebra</name>
    <name type="common">zebra mbuna</name>
    <dbReference type="NCBI Taxonomy" id="106582"/>
    <lineage>
        <taxon>Eukaryota</taxon>
        <taxon>Metazoa</taxon>
        <taxon>Chordata</taxon>
        <taxon>Craniata</taxon>
        <taxon>Vertebrata</taxon>
        <taxon>Euteleostomi</taxon>
        <taxon>Actinopterygii</taxon>
        <taxon>Neopterygii</taxon>
        <taxon>Teleostei</taxon>
        <taxon>Neoteleostei</taxon>
        <taxon>Acanthomorphata</taxon>
        <taxon>Ovalentaria</taxon>
        <taxon>Cichlomorphae</taxon>
        <taxon>Cichliformes</taxon>
        <taxon>Cichlidae</taxon>
        <taxon>African cichlids</taxon>
        <taxon>Pseudocrenilabrinae</taxon>
        <taxon>Haplochromini</taxon>
        <taxon>Maylandia</taxon>
        <taxon>Maylandia zebra complex</taxon>
    </lineage>
</organism>
<reference evidence="2" key="2">
    <citation type="submission" date="2025-09" db="UniProtKB">
        <authorList>
            <consortium name="Ensembl"/>
        </authorList>
    </citation>
    <scope>IDENTIFICATION</scope>
</reference>
<feature type="domain" description="Pyrin" evidence="1">
    <location>
        <begin position="1"/>
        <end position="59"/>
    </location>
</feature>